<dbReference type="Gene3D" id="1.20.1640.10">
    <property type="entry name" value="Multidrug efflux transporter AcrB transmembrane domain"/>
    <property type="match status" value="2"/>
</dbReference>
<dbReference type="STRING" id="1334022.SAMN04487907_103172"/>
<name>A0A1I1I270_9FLAO</name>
<keyword evidence="1" id="KW-0812">Transmembrane</keyword>
<dbReference type="PANTHER" id="PTHR32063">
    <property type="match status" value="1"/>
</dbReference>
<accession>A0A1I1I270</accession>
<proteinExistence type="predicted"/>
<feature type="transmembrane region" description="Helical" evidence="1">
    <location>
        <begin position="999"/>
        <end position="1022"/>
    </location>
</feature>
<feature type="transmembrane region" description="Helical" evidence="1">
    <location>
        <begin position="347"/>
        <end position="364"/>
    </location>
</feature>
<feature type="transmembrane region" description="Helical" evidence="1">
    <location>
        <begin position="866"/>
        <end position="886"/>
    </location>
</feature>
<dbReference type="SUPFAM" id="SSF82714">
    <property type="entry name" value="Multidrug efflux transporter AcrB TolC docking domain, DN and DC subdomains"/>
    <property type="match status" value="2"/>
</dbReference>
<dbReference type="EMBL" id="FOKV01000003">
    <property type="protein sequence ID" value="SFC27320.1"/>
    <property type="molecule type" value="Genomic_DNA"/>
</dbReference>
<dbReference type="Gene3D" id="3.30.2090.10">
    <property type="entry name" value="Multidrug efflux transporter AcrB TolC docking domain, DN and DC subdomains"/>
    <property type="match status" value="2"/>
</dbReference>
<dbReference type="GO" id="GO:0042910">
    <property type="term" value="F:xenobiotic transmembrane transporter activity"/>
    <property type="evidence" value="ECO:0007669"/>
    <property type="project" value="TreeGrafter"/>
</dbReference>
<dbReference type="InterPro" id="IPR001036">
    <property type="entry name" value="Acrflvin-R"/>
</dbReference>
<feature type="transmembrane region" description="Helical" evidence="1">
    <location>
        <begin position="971"/>
        <end position="987"/>
    </location>
</feature>
<sequence>MKKQNNSIIEWAMQNKSFPLAVALLLVSIGLFGLFNMPRNEFPDFTIRQGLLIGYYPGANSEEVEQELTSKVEEYLFSFNEVDKTKTYSYSQDGRMYVYVEVANRVDEDATEQFWNKLKNGLLVFQQQQLPAGVRGILVNSEFGSTAAMILAVQSSSRPYKDLQHHVEDIEDNLRQLENVAKISHDGGLTEQIAVYTNQNKLATYGISPGMLMQSLQQQGSVNPGGTLEGNEFDRPIHIDTFLKDETDVANQIVRTTNDGSIIRVKDIAEVKREYEDPDAFTKTNGTKAMIITLEMAKGNNIVQFGKEIEERLHTIESNLPEDIEIVKIADQPEVVHSAIGHFMKEFGYALIGVILVALFLLPFRVASVAAATIPITIASTLAVMYMLGMELNTVTLAALIIVLGIVVDDPIVIIDNHVEKLDEGESIWKAAYHSALELFPSVFTATLAISATFLPLVFFLSGTAKDFLSTFPFTIMIALFLSLAISVLIVPFFNTVFIKKGLHSDKKTDKENKKSMLDRLQGFFNASLKKAMKHYRLNLAIGLASVILGIILFSGLTRELFPIIERNQFAIEVYLAKGSNLDETAKVVSQFEEKVLKDDERVLNYTSFIGESSPRFHMVYAPNLPAKNFAQILVTTASEDATEEVLKDYDEHYAKMFPNAYFRMKQLNMVNKPAPIEVRLYGNDISQLRAYGDSIINLARQTPETIWSRTNFGEMEKTINIDIKKDEAAQLGLSKQNIANTVAMYMEGLNATKIYDEDYAIQVKIKAENNKSQTVADLNELAILSAKTQSMVPLRQVANVEPGWQEEQITHRNGMRCLTVRVDITKGAVANVVLEKLRPKIDNLDIPNSIRVDYGGEFEMQQENLVPMGISLSISVLVIFLILIWHFKSIKHASLSFITMPLSILGAALGLMLMQYPFGFTSFLGILALCGIVVRNGIILIDFADELRFKENYSVKDAAILAAQRRMRPIFLTSSAAAVGVIPMIISRSSLWGPLGTVIAFGLMISMVLTLYVLPALYWMFFRNTEEKKTENA</sequence>
<feature type="transmembrane region" description="Helical" evidence="1">
    <location>
        <begin position="538"/>
        <end position="557"/>
    </location>
</feature>
<feature type="transmembrane region" description="Helical" evidence="1">
    <location>
        <begin position="436"/>
        <end position="462"/>
    </location>
</feature>
<dbReference type="Gene3D" id="3.30.70.1320">
    <property type="entry name" value="Multidrug efflux transporter AcrB pore domain like"/>
    <property type="match status" value="1"/>
</dbReference>
<dbReference type="PRINTS" id="PR00702">
    <property type="entry name" value="ACRIFLAVINRP"/>
</dbReference>
<feature type="transmembrane region" description="Helical" evidence="1">
    <location>
        <begin position="20"/>
        <end position="38"/>
    </location>
</feature>
<evidence type="ECO:0000313" key="2">
    <source>
        <dbReference type="EMBL" id="SFC27320.1"/>
    </source>
</evidence>
<dbReference type="Pfam" id="PF00873">
    <property type="entry name" value="ACR_tran"/>
    <property type="match status" value="1"/>
</dbReference>
<reference evidence="3" key="1">
    <citation type="submission" date="2016-10" db="EMBL/GenBank/DDBJ databases">
        <authorList>
            <person name="Varghese N."/>
            <person name="Submissions S."/>
        </authorList>
    </citation>
    <scope>NUCLEOTIDE SEQUENCE [LARGE SCALE GENOMIC DNA]</scope>
    <source>
        <strain evidence="3">DSM 24499</strain>
    </source>
</reference>
<keyword evidence="3" id="KW-1185">Reference proteome</keyword>
<dbReference type="InterPro" id="IPR027463">
    <property type="entry name" value="AcrB_DN_DC_subdom"/>
</dbReference>
<keyword evidence="1" id="KW-1133">Transmembrane helix</keyword>
<dbReference type="AlphaFoldDB" id="A0A1I1I270"/>
<dbReference type="RefSeq" id="WP_092541881.1">
    <property type="nucleotide sequence ID" value="NZ_FOKV01000003.1"/>
</dbReference>
<dbReference type="PANTHER" id="PTHR32063:SF18">
    <property type="entry name" value="CATION EFFLUX SYSTEM PROTEIN"/>
    <property type="match status" value="1"/>
</dbReference>
<evidence type="ECO:0000313" key="3">
    <source>
        <dbReference type="Proteomes" id="UP000199438"/>
    </source>
</evidence>
<feature type="transmembrane region" description="Helical" evidence="1">
    <location>
        <begin position="923"/>
        <end position="945"/>
    </location>
</feature>
<feature type="transmembrane region" description="Helical" evidence="1">
    <location>
        <begin position="898"/>
        <end position="917"/>
    </location>
</feature>
<dbReference type="Gene3D" id="3.30.70.1430">
    <property type="entry name" value="Multidrug efflux transporter AcrB pore domain"/>
    <property type="match status" value="2"/>
</dbReference>
<dbReference type="Gene3D" id="3.30.70.1440">
    <property type="entry name" value="Multidrug efflux transporter AcrB pore domain"/>
    <property type="match status" value="1"/>
</dbReference>
<feature type="transmembrane region" description="Helical" evidence="1">
    <location>
        <begin position="395"/>
        <end position="415"/>
    </location>
</feature>
<dbReference type="SUPFAM" id="SSF82693">
    <property type="entry name" value="Multidrug efflux transporter AcrB pore domain, PN1, PN2, PC1 and PC2 subdomains"/>
    <property type="match status" value="2"/>
</dbReference>
<dbReference type="Proteomes" id="UP000199438">
    <property type="component" value="Unassembled WGS sequence"/>
</dbReference>
<organism evidence="2 3">
    <name type="scientific">Zunongwangia mangrovi</name>
    <dbReference type="NCBI Taxonomy" id="1334022"/>
    <lineage>
        <taxon>Bacteria</taxon>
        <taxon>Pseudomonadati</taxon>
        <taxon>Bacteroidota</taxon>
        <taxon>Flavobacteriia</taxon>
        <taxon>Flavobacteriales</taxon>
        <taxon>Flavobacteriaceae</taxon>
        <taxon>Zunongwangia</taxon>
    </lineage>
</organism>
<feature type="transmembrane region" description="Helical" evidence="1">
    <location>
        <begin position="369"/>
        <end position="389"/>
    </location>
</feature>
<keyword evidence="1" id="KW-0472">Membrane</keyword>
<protein>
    <submittedName>
        <fullName evidence="2">Multidrug efflux pump subunit AcrB</fullName>
    </submittedName>
</protein>
<evidence type="ECO:0000256" key="1">
    <source>
        <dbReference type="SAM" id="Phobius"/>
    </source>
</evidence>
<feature type="transmembrane region" description="Helical" evidence="1">
    <location>
        <begin position="474"/>
        <end position="498"/>
    </location>
</feature>
<dbReference type="OrthoDB" id="9798415at2"/>
<dbReference type="GO" id="GO:0005886">
    <property type="term" value="C:plasma membrane"/>
    <property type="evidence" value="ECO:0007669"/>
    <property type="project" value="TreeGrafter"/>
</dbReference>
<dbReference type="SUPFAM" id="SSF82866">
    <property type="entry name" value="Multidrug efflux transporter AcrB transmembrane domain"/>
    <property type="match status" value="2"/>
</dbReference>
<gene>
    <name evidence="2" type="ORF">SAMN04487907_103172</name>
</gene>